<feature type="transmembrane region" description="Helical" evidence="12">
    <location>
        <begin position="17"/>
        <end position="37"/>
    </location>
</feature>
<evidence type="ECO:0000313" key="14">
    <source>
        <dbReference type="EMBL" id="GAA0855910.1"/>
    </source>
</evidence>
<feature type="compositionally biased region" description="Polar residues" evidence="13">
    <location>
        <begin position="64"/>
        <end position="73"/>
    </location>
</feature>
<comment type="subcellular location">
    <subcellularLocation>
        <location evidence="2 12">Cell inner membrane</location>
        <topology evidence="2 12">Single-pass membrane protein</topology>
    </subcellularLocation>
</comment>
<keyword evidence="6 12" id="KW-1003">Cell membrane</keyword>
<evidence type="ECO:0000256" key="9">
    <source>
        <dbReference type="ARBA" id="ARBA00022748"/>
    </source>
</evidence>
<dbReference type="Pfam" id="PF04995">
    <property type="entry name" value="CcmD"/>
    <property type="match status" value="1"/>
</dbReference>
<evidence type="ECO:0000256" key="10">
    <source>
        <dbReference type="ARBA" id="ARBA00022989"/>
    </source>
</evidence>
<keyword evidence="15" id="KW-1185">Reference proteome</keyword>
<evidence type="ECO:0000256" key="3">
    <source>
        <dbReference type="ARBA" id="ARBA00008741"/>
    </source>
</evidence>
<evidence type="ECO:0000256" key="4">
    <source>
        <dbReference type="ARBA" id="ARBA00016461"/>
    </source>
</evidence>
<feature type="region of interest" description="Disordered" evidence="13">
    <location>
        <begin position="61"/>
        <end position="87"/>
    </location>
</feature>
<evidence type="ECO:0000256" key="7">
    <source>
        <dbReference type="ARBA" id="ARBA00022519"/>
    </source>
</evidence>
<dbReference type="EMBL" id="BAAAFD010000003">
    <property type="protein sequence ID" value="GAA0855910.1"/>
    <property type="molecule type" value="Genomic_DNA"/>
</dbReference>
<evidence type="ECO:0000256" key="6">
    <source>
        <dbReference type="ARBA" id="ARBA00022475"/>
    </source>
</evidence>
<reference evidence="15" key="1">
    <citation type="journal article" date="2019" name="Int. J. Syst. Evol. Microbiol.">
        <title>The Global Catalogue of Microorganisms (GCM) 10K type strain sequencing project: providing services to taxonomists for standard genome sequencing and annotation.</title>
        <authorList>
            <consortium name="The Broad Institute Genomics Platform"/>
            <consortium name="The Broad Institute Genome Sequencing Center for Infectious Disease"/>
            <person name="Wu L."/>
            <person name="Ma J."/>
        </authorList>
    </citation>
    <scope>NUCLEOTIDE SEQUENCE [LARGE SCALE GENOMIC DNA]</scope>
    <source>
        <strain evidence="15">JCM 15896</strain>
    </source>
</reference>
<dbReference type="NCBIfam" id="TIGR03141">
    <property type="entry name" value="cytochro_ccmD"/>
    <property type="match status" value="1"/>
</dbReference>
<evidence type="ECO:0000256" key="11">
    <source>
        <dbReference type="ARBA" id="ARBA00023136"/>
    </source>
</evidence>
<evidence type="ECO:0000256" key="1">
    <source>
        <dbReference type="ARBA" id="ARBA00002442"/>
    </source>
</evidence>
<evidence type="ECO:0000256" key="12">
    <source>
        <dbReference type="RuleBase" id="RU363101"/>
    </source>
</evidence>
<keyword evidence="10 12" id="KW-1133">Transmembrane helix</keyword>
<comment type="similarity">
    <text evidence="3 12">Belongs to the CcmD/CycX/HelD family.</text>
</comment>
<dbReference type="PANTHER" id="PTHR37531">
    <property type="entry name" value="HEME EXPORTER PROTEIN D"/>
    <property type="match status" value="1"/>
</dbReference>
<comment type="function">
    <text evidence="1 12">Required for the export of heme to the periplasm for the biogenesis of c-type cytochromes.</text>
</comment>
<protein>
    <recommendedName>
        <fullName evidence="4 12">Heme exporter protein D</fullName>
    </recommendedName>
</protein>
<dbReference type="PANTHER" id="PTHR37531:SF1">
    <property type="entry name" value="HEME EXPORTER PROTEIN D"/>
    <property type="match status" value="1"/>
</dbReference>
<organism evidence="14 15">
    <name type="scientific">Aliiglaciecola litoralis</name>
    <dbReference type="NCBI Taxonomy" id="582857"/>
    <lineage>
        <taxon>Bacteria</taxon>
        <taxon>Pseudomonadati</taxon>
        <taxon>Pseudomonadota</taxon>
        <taxon>Gammaproteobacteria</taxon>
        <taxon>Alteromonadales</taxon>
        <taxon>Alteromonadaceae</taxon>
        <taxon>Aliiglaciecola</taxon>
    </lineage>
</organism>
<gene>
    <name evidence="14" type="primary">ccmD</name>
    <name evidence="14" type="ORF">GCM10009114_15990</name>
</gene>
<accession>A0ABP3WS31</accession>
<evidence type="ECO:0000313" key="15">
    <source>
        <dbReference type="Proteomes" id="UP001500359"/>
    </source>
</evidence>
<comment type="caution">
    <text evidence="14">The sequence shown here is derived from an EMBL/GenBank/DDBJ whole genome shotgun (WGS) entry which is preliminary data.</text>
</comment>
<evidence type="ECO:0000256" key="5">
    <source>
        <dbReference type="ARBA" id="ARBA00022448"/>
    </source>
</evidence>
<evidence type="ECO:0000256" key="8">
    <source>
        <dbReference type="ARBA" id="ARBA00022692"/>
    </source>
</evidence>
<evidence type="ECO:0000256" key="13">
    <source>
        <dbReference type="SAM" id="MobiDB-lite"/>
    </source>
</evidence>
<keyword evidence="7 12" id="KW-0997">Cell inner membrane</keyword>
<keyword evidence="9 12" id="KW-0201">Cytochrome c-type biogenesis</keyword>
<sequence length="87" mass="10092">MTFQFESWQAFWQMGGYGFYVWLAFGVSLLAVLALVYESIWTKQQLIKAVNAQIARKQRIKQAKMQSNKQTESTTEHDKSEQEVGRA</sequence>
<dbReference type="Proteomes" id="UP001500359">
    <property type="component" value="Unassembled WGS sequence"/>
</dbReference>
<keyword evidence="11 12" id="KW-0472">Membrane</keyword>
<dbReference type="RefSeq" id="WP_343858475.1">
    <property type="nucleotide sequence ID" value="NZ_BAAAFD010000003.1"/>
</dbReference>
<feature type="compositionally biased region" description="Basic and acidic residues" evidence="13">
    <location>
        <begin position="74"/>
        <end position="87"/>
    </location>
</feature>
<evidence type="ECO:0000256" key="2">
    <source>
        <dbReference type="ARBA" id="ARBA00004377"/>
    </source>
</evidence>
<keyword evidence="8 12" id="KW-0812">Transmembrane</keyword>
<dbReference type="InterPro" id="IPR052075">
    <property type="entry name" value="Heme_exporter_D"/>
</dbReference>
<keyword evidence="5 12" id="KW-0813">Transport</keyword>
<dbReference type="InterPro" id="IPR007078">
    <property type="entry name" value="Haem_export_protD_CcmD"/>
</dbReference>
<proteinExistence type="inferred from homology"/>
<name>A0ABP3WS31_9ALTE</name>